<dbReference type="Proteomes" id="UP000492821">
    <property type="component" value="Unassembled WGS sequence"/>
</dbReference>
<dbReference type="PANTHER" id="PTHR21551:SF0">
    <property type="entry name" value="PROTEIN ASSOCIATED WITH TOPO II RELATED-1, ISOFORM A"/>
    <property type="match status" value="1"/>
</dbReference>
<evidence type="ECO:0000256" key="2">
    <source>
        <dbReference type="ARBA" id="ARBA00022490"/>
    </source>
</evidence>
<evidence type="ECO:0000256" key="3">
    <source>
        <dbReference type="SAM" id="MobiDB-lite"/>
    </source>
</evidence>
<dbReference type="AlphaFoldDB" id="A0A7E4ZU04"/>
<proteinExistence type="predicted"/>
<feature type="region of interest" description="Disordered" evidence="3">
    <location>
        <begin position="169"/>
        <end position="232"/>
    </location>
</feature>
<feature type="region of interest" description="Disordered" evidence="3">
    <location>
        <begin position="333"/>
        <end position="354"/>
    </location>
</feature>
<feature type="region of interest" description="Disordered" evidence="3">
    <location>
        <begin position="403"/>
        <end position="462"/>
    </location>
</feature>
<dbReference type="WBParaSite" id="Pan_g1737.t1">
    <property type="protein sequence ID" value="Pan_g1737.t1"/>
    <property type="gene ID" value="Pan_g1737"/>
</dbReference>
<feature type="compositionally biased region" description="Polar residues" evidence="3">
    <location>
        <begin position="431"/>
        <end position="456"/>
    </location>
</feature>
<keyword evidence="2" id="KW-0963">Cytoplasm</keyword>
<feature type="compositionally biased region" description="Polar residues" evidence="3">
    <location>
        <begin position="410"/>
        <end position="419"/>
    </location>
</feature>
<feature type="compositionally biased region" description="Pro residues" evidence="3">
    <location>
        <begin position="289"/>
        <end position="299"/>
    </location>
</feature>
<evidence type="ECO:0000256" key="1">
    <source>
        <dbReference type="ARBA" id="ARBA00004201"/>
    </source>
</evidence>
<keyword evidence="4" id="KW-1185">Reference proteome</keyword>
<dbReference type="InterPro" id="IPR039900">
    <property type="entry name" value="Pat1-like"/>
</dbReference>
<dbReference type="GO" id="GO:0033962">
    <property type="term" value="P:P-body assembly"/>
    <property type="evidence" value="ECO:0007669"/>
    <property type="project" value="TreeGrafter"/>
</dbReference>
<dbReference type="PANTHER" id="PTHR21551">
    <property type="entry name" value="TOPOISOMERASE II-ASSOCIATED PROTEIN PAT1"/>
    <property type="match status" value="1"/>
</dbReference>
<feature type="compositionally biased region" description="Basic and acidic residues" evidence="3">
    <location>
        <begin position="252"/>
        <end position="285"/>
    </location>
</feature>
<feature type="compositionally biased region" description="Polar residues" evidence="3">
    <location>
        <begin position="174"/>
        <end position="188"/>
    </location>
</feature>
<name>A0A7E4ZU04_PANRE</name>
<protein>
    <submittedName>
        <fullName evidence="5">PAT1 domain-containing protein</fullName>
    </submittedName>
</protein>
<evidence type="ECO:0000313" key="4">
    <source>
        <dbReference type="Proteomes" id="UP000492821"/>
    </source>
</evidence>
<comment type="subcellular location">
    <subcellularLocation>
        <location evidence="1">Cytoplasm</location>
        <location evidence="1">P-body</location>
    </subcellularLocation>
</comment>
<feature type="region of interest" description="Disordered" evidence="3">
    <location>
        <begin position="130"/>
        <end position="154"/>
    </location>
</feature>
<organism evidence="4 5">
    <name type="scientific">Panagrellus redivivus</name>
    <name type="common">Microworm</name>
    <dbReference type="NCBI Taxonomy" id="6233"/>
    <lineage>
        <taxon>Eukaryota</taxon>
        <taxon>Metazoa</taxon>
        <taxon>Ecdysozoa</taxon>
        <taxon>Nematoda</taxon>
        <taxon>Chromadorea</taxon>
        <taxon>Rhabditida</taxon>
        <taxon>Tylenchina</taxon>
        <taxon>Panagrolaimomorpha</taxon>
        <taxon>Panagrolaimoidea</taxon>
        <taxon>Panagrolaimidae</taxon>
        <taxon>Panagrellus</taxon>
    </lineage>
</organism>
<feature type="compositionally biased region" description="Pro residues" evidence="3">
    <location>
        <begin position="306"/>
        <end position="315"/>
    </location>
</feature>
<dbReference type="GO" id="GO:0000290">
    <property type="term" value="P:deadenylation-dependent decapping of nuclear-transcribed mRNA"/>
    <property type="evidence" value="ECO:0007669"/>
    <property type="project" value="InterPro"/>
</dbReference>
<feature type="compositionally biased region" description="Pro residues" evidence="3">
    <location>
        <begin position="338"/>
        <end position="354"/>
    </location>
</feature>
<dbReference type="GO" id="GO:0003723">
    <property type="term" value="F:RNA binding"/>
    <property type="evidence" value="ECO:0007669"/>
    <property type="project" value="TreeGrafter"/>
</dbReference>
<reference evidence="5" key="2">
    <citation type="submission" date="2020-10" db="UniProtKB">
        <authorList>
            <consortium name="WormBaseParasite"/>
        </authorList>
    </citation>
    <scope>IDENTIFICATION</scope>
</reference>
<evidence type="ECO:0000313" key="5">
    <source>
        <dbReference type="WBParaSite" id="Pan_g1737.t1"/>
    </source>
</evidence>
<dbReference type="GO" id="GO:0000932">
    <property type="term" value="C:P-body"/>
    <property type="evidence" value="ECO:0007669"/>
    <property type="project" value="UniProtKB-SubCell"/>
</dbReference>
<feature type="region of interest" description="Disordered" evidence="3">
    <location>
        <begin position="84"/>
        <end position="103"/>
    </location>
</feature>
<feature type="region of interest" description="Disordered" evidence="3">
    <location>
        <begin position="252"/>
        <end position="317"/>
    </location>
</feature>
<sequence>MDDFEFGGVIPDSDEEEIYAAEPTYDAVNDETFGGDIGDIPADLSDFAANSLALKLGNTDLEDEQPCSSKDIRRPEAAERWEGYAQPGLNLQPRASGYDVNSSQQLKAQEAALRSVESLWGGHSGIEFGGYNPYQQTPTKPQLPSPPGKPSGALTLDEIERHQLLSSGAIHFPTSGSDNSNMLHQSHVANAPPGHIGVNRPSPRPAGELPWIQPGVTGVSEGAHSNREPNKGVAVTAEELEAKLLEEFNLKKAQKDQQQRPDHHQQRHDQHHRQEQQHPAHRNDGPPHQGGPPQMPMPPGLGQGPPGFPGGPPMNPMFAAQMMQYQRMMMAMMQQNPNGPPGPPGNPPMMPLPPFGPGPGPNPYNYMMAMAAGGRMPFPPMPPGMPLPPGGMPPGPMGFPPYPPMRVPTPQRSQNATPSPMNPLGTPHGYHQNNSDARSSPSMMTGCTSPNGSTASRNRRRVGMPSKRTITDFACDPYAGFMSKKEREWLIKIQLIQCLGTGEKYVDDYYYTCWKQQNTLQKRPESWKQPKIRGKYYNLEETYPSNYTPPTFSGVLGKPTPSSTSMPRQCFKVLDVAPVDDDDESTVSGFTITSKDANKRRLRTVLLTIENGFMLILECEDLLRRIHIPSESQQCLNDITSKMTALYNSSLDEGCIPMTMVIVKGRRLVARAIQLASLQMKIQIIANVFNTLRKYSRKVSNSSNTEFLHTVLNVLAAIDVKELANFFTLADAERFKDTLAYSSFSQNLIATLLIACAKRGFLLEDNVPTSSIVALLRSERSLLNGLGNTFNEIFSADELNLLINYLKASPICTKGTVATLYLTSALSALDG</sequence>
<accession>A0A7E4ZU04</accession>
<reference evidence="4" key="1">
    <citation type="journal article" date="2013" name="Genetics">
        <title>The draft genome and transcriptome of Panagrellus redivivus are shaped by the harsh demands of a free-living lifestyle.</title>
        <authorList>
            <person name="Srinivasan J."/>
            <person name="Dillman A.R."/>
            <person name="Macchietto M.G."/>
            <person name="Heikkinen L."/>
            <person name="Lakso M."/>
            <person name="Fracchia K.M."/>
            <person name="Antoshechkin I."/>
            <person name="Mortazavi A."/>
            <person name="Wong G."/>
            <person name="Sternberg P.W."/>
        </authorList>
    </citation>
    <scope>NUCLEOTIDE SEQUENCE [LARGE SCALE GENOMIC DNA]</scope>
    <source>
        <strain evidence="4">MT8872</strain>
    </source>
</reference>